<dbReference type="Gene3D" id="1.20.58.1280">
    <property type="entry name" value="DNA repair protein Rev1, C-terminal domain"/>
    <property type="match status" value="1"/>
</dbReference>
<dbReference type="GO" id="GO:0010569">
    <property type="term" value="P:regulation of double-strand break repair via homologous recombination"/>
    <property type="evidence" value="ECO:0007669"/>
    <property type="project" value="EnsemblMetazoa"/>
</dbReference>
<evidence type="ECO:0000313" key="2">
    <source>
        <dbReference type="EMBL" id="EDW31231.1"/>
    </source>
</evidence>
<dbReference type="EMBL" id="CH479208">
    <property type="protein sequence ID" value="EDW31231.1"/>
    <property type="molecule type" value="Genomic_DNA"/>
</dbReference>
<dbReference type="HOGENOM" id="CLU_1519440_0_0_1"/>
<organism evidence="3">
    <name type="scientific">Drosophila persimilis</name>
    <name type="common">Fruit fly</name>
    <dbReference type="NCBI Taxonomy" id="7234"/>
    <lineage>
        <taxon>Eukaryota</taxon>
        <taxon>Metazoa</taxon>
        <taxon>Ecdysozoa</taxon>
        <taxon>Arthropoda</taxon>
        <taxon>Hexapoda</taxon>
        <taxon>Insecta</taxon>
        <taxon>Pterygota</taxon>
        <taxon>Neoptera</taxon>
        <taxon>Endopterygota</taxon>
        <taxon>Diptera</taxon>
        <taxon>Brachycera</taxon>
        <taxon>Muscomorpha</taxon>
        <taxon>Ephydroidea</taxon>
        <taxon>Drosophilidae</taxon>
        <taxon>Drosophila</taxon>
        <taxon>Sophophora</taxon>
    </lineage>
</organism>
<protein>
    <submittedName>
        <fullName evidence="2">GL20705</fullName>
    </submittedName>
</protein>
<dbReference type="Pfam" id="PF16727">
    <property type="entry name" value="REV1_C"/>
    <property type="match status" value="1"/>
</dbReference>
<gene>
    <name evidence="2" type="primary">Dper\GL20705</name>
    <name evidence="2" type="ORF">Dper_GL20705</name>
</gene>
<evidence type="ECO:0000313" key="3">
    <source>
        <dbReference type="Proteomes" id="UP000008744"/>
    </source>
</evidence>
<keyword evidence="3" id="KW-1185">Reference proteome</keyword>
<evidence type="ECO:0000259" key="1">
    <source>
        <dbReference type="Pfam" id="PF16727"/>
    </source>
</evidence>
<name>B4H4B6_DROPE</name>
<dbReference type="AlphaFoldDB" id="B4H4B6"/>
<dbReference type="STRING" id="7234.B4H4B6"/>
<feature type="domain" description="DNA repair protein Rev1 C-terminal" evidence="1">
    <location>
        <begin position="55"/>
        <end position="151"/>
    </location>
</feature>
<dbReference type="Proteomes" id="UP000008744">
    <property type="component" value="Unassembled WGS sequence"/>
</dbReference>
<reference evidence="2 3" key="1">
    <citation type="journal article" date="2007" name="Nature">
        <title>Evolution of genes and genomes on the Drosophila phylogeny.</title>
        <authorList>
            <consortium name="Drosophila 12 Genomes Consortium"/>
            <person name="Clark A.G."/>
            <person name="Eisen M.B."/>
            <person name="Smith D.R."/>
            <person name="Bergman C.M."/>
            <person name="Oliver B."/>
            <person name="Markow T.A."/>
            <person name="Kaufman T.C."/>
            <person name="Kellis M."/>
            <person name="Gelbart W."/>
            <person name="Iyer V.N."/>
            <person name="Pollard D.A."/>
            <person name="Sackton T.B."/>
            <person name="Larracuente A.M."/>
            <person name="Singh N.D."/>
            <person name="Abad J.P."/>
            <person name="Abt D.N."/>
            <person name="Adryan B."/>
            <person name="Aguade M."/>
            <person name="Akashi H."/>
            <person name="Anderson W.W."/>
            <person name="Aquadro C.F."/>
            <person name="Ardell D.H."/>
            <person name="Arguello R."/>
            <person name="Artieri C.G."/>
            <person name="Barbash D.A."/>
            <person name="Barker D."/>
            <person name="Barsanti P."/>
            <person name="Batterham P."/>
            <person name="Batzoglou S."/>
            <person name="Begun D."/>
            <person name="Bhutkar A."/>
            <person name="Blanco E."/>
            <person name="Bosak S.A."/>
            <person name="Bradley R.K."/>
            <person name="Brand A.D."/>
            <person name="Brent M.R."/>
            <person name="Brooks A.N."/>
            <person name="Brown R.H."/>
            <person name="Butlin R.K."/>
            <person name="Caggese C."/>
            <person name="Calvi B.R."/>
            <person name="Bernardo de Carvalho A."/>
            <person name="Caspi A."/>
            <person name="Castrezana S."/>
            <person name="Celniker S.E."/>
            <person name="Chang J.L."/>
            <person name="Chapple C."/>
            <person name="Chatterji S."/>
            <person name="Chinwalla A."/>
            <person name="Civetta A."/>
            <person name="Clifton S.W."/>
            <person name="Comeron J.M."/>
            <person name="Costello J.C."/>
            <person name="Coyne J.A."/>
            <person name="Daub J."/>
            <person name="David R.G."/>
            <person name="Delcher A.L."/>
            <person name="Delehaunty K."/>
            <person name="Do C.B."/>
            <person name="Ebling H."/>
            <person name="Edwards K."/>
            <person name="Eickbush T."/>
            <person name="Evans J.D."/>
            <person name="Filipski A."/>
            <person name="Findeiss S."/>
            <person name="Freyhult E."/>
            <person name="Fulton L."/>
            <person name="Fulton R."/>
            <person name="Garcia A.C."/>
            <person name="Gardiner A."/>
            <person name="Garfield D.A."/>
            <person name="Garvin B.E."/>
            <person name="Gibson G."/>
            <person name="Gilbert D."/>
            <person name="Gnerre S."/>
            <person name="Godfrey J."/>
            <person name="Good R."/>
            <person name="Gotea V."/>
            <person name="Gravely B."/>
            <person name="Greenberg A.J."/>
            <person name="Griffiths-Jones S."/>
            <person name="Gross S."/>
            <person name="Guigo R."/>
            <person name="Gustafson E.A."/>
            <person name="Haerty W."/>
            <person name="Hahn M.W."/>
            <person name="Halligan D.L."/>
            <person name="Halpern A.L."/>
            <person name="Halter G.M."/>
            <person name="Han M.V."/>
            <person name="Heger A."/>
            <person name="Hillier L."/>
            <person name="Hinrichs A.S."/>
            <person name="Holmes I."/>
            <person name="Hoskins R.A."/>
            <person name="Hubisz M.J."/>
            <person name="Hultmark D."/>
            <person name="Huntley M.A."/>
            <person name="Jaffe D.B."/>
            <person name="Jagadeeshan S."/>
            <person name="Jeck W.R."/>
            <person name="Johnson J."/>
            <person name="Jones C.D."/>
            <person name="Jordan W.C."/>
            <person name="Karpen G.H."/>
            <person name="Kataoka E."/>
            <person name="Keightley P.D."/>
            <person name="Kheradpour P."/>
            <person name="Kirkness E.F."/>
            <person name="Koerich L.B."/>
            <person name="Kristiansen K."/>
            <person name="Kudrna D."/>
            <person name="Kulathinal R.J."/>
            <person name="Kumar S."/>
            <person name="Kwok R."/>
            <person name="Lander E."/>
            <person name="Langley C.H."/>
            <person name="Lapoint R."/>
            <person name="Lazzaro B.P."/>
            <person name="Lee S.J."/>
            <person name="Levesque L."/>
            <person name="Li R."/>
            <person name="Lin C.F."/>
            <person name="Lin M.F."/>
            <person name="Lindblad-Toh K."/>
            <person name="Llopart A."/>
            <person name="Long M."/>
            <person name="Low L."/>
            <person name="Lozovsky E."/>
            <person name="Lu J."/>
            <person name="Luo M."/>
            <person name="Machado C.A."/>
            <person name="Makalowski W."/>
            <person name="Marzo M."/>
            <person name="Matsuda M."/>
            <person name="Matzkin L."/>
            <person name="McAllister B."/>
            <person name="McBride C.S."/>
            <person name="McKernan B."/>
            <person name="McKernan K."/>
            <person name="Mendez-Lago M."/>
            <person name="Minx P."/>
            <person name="Mollenhauer M.U."/>
            <person name="Montooth K."/>
            <person name="Mount S.M."/>
            <person name="Mu X."/>
            <person name="Myers E."/>
            <person name="Negre B."/>
            <person name="Newfeld S."/>
            <person name="Nielsen R."/>
            <person name="Noor M.A."/>
            <person name="O'Grady P."/>
            <person name="Pachter L."/>
            <person name="Papaceit M."/>
            <person name="Parisi M.J."/>
            <person name="Parisi M."/>
            <person name="Parts L."/>
            <person name="Pedersen J.S."/>
            <person name="Pesole G."/>
            <person name="Phillippy A.M."/>
            <person name="Ponting C.P."/>
            <person name="Pop M."/>
            <person name="Porcelli D."/>
            <person name="Powell J.R."/>
            <person name="Prohaska S."/>
            <person name="Pruitt K."/>
            <person name="Puig M."/>
            <person name="Quesneville H."/>
            <person name="Ram K.R."/>
            <person name="Rand D."/>
            <person name="Rasmussen M.D."/>
            <person name="Reed L.K."/>
            <person name="Reenan R."/>
            <person name="Reily A."/>
            <person name="Remington K.A."/>
            <person name="Rieger T.T."/>
            <person name="Ritchie M.G."/>
            <person name="Robin C."/>
            <person name="Rogers Y.H."/>
            <person name="Rohde C."/>
            <person name="Rozas J."/>
            <person name="Rubenfield M.J."/>
            <person name="Ruiz A."/>
            <person name="Russo S."/>
            <person name="Salzberg S.L."/>
            <person name="Sanchez-Gracia A."/>
            <person name="Saranga D.J."/>
            <person name="Sato H."/>
            <person name="Schaeffer S.W."/>
            <person name="Schatz M.C."/>
            <person name="Schlenke T."/>
            <person name="Schwartz R."/>
            <person name="Segarra C."/>
            <person name="Singh R.S."/>
            <person name="Sirot L."/>
            <person name="Sirota M."/>
            <person name="Sisneros N.B."/>
            <person name="Smith C.D."/>
            <person name="Smith T.F."/>
            <person name="Spieth J."/>
            <person name="Stage D.E."/>
            <person name="Stark A."/>
            <person name="Stephan W."/>
            <person name="Strausberg R.L."/>
            <person name="Strempel S."/>
            <person name="Sturgill D."/>
            <person name="Sutton G."/>
            <person name="Sutton G.G."/>
            <person name="Tao W."/>
            <person name="Teichmann S."/>
            <person name="Tobari Y.N."/>
            <person name="Tomimura Y."/>
            <person name="Tsolas J.M."/>
            <person name="Valente V.L."/>
            <person name="Venter E."/>
            <person name="Venter J.C."/>
            <person name="Vicario S."/>
            <person name="Vieira F.G."/>
            <person name="Vilella A.J."/>
            <person name="Villasante A."/>
            <person name="Walenz B."/>
            <person name="Wang J."/>
            <person name="Wasserman M."/>
            <person name="Watts T."/>
            <person name="Wilson D."/>
            <person name="Wilson R.K."/>
            <person name="Wing R.A."/>
            <person name="Wolfner M.F."/>
            <person name="Wong A."/>
            <person name="Wong G.K."/>
            <person name="Wu C.I."/>
            <person name="Wu G."/>
            <person name="Yamamoto D."/>
            <person name="Yang H.P."/>
            <person name="Yang S.P."/>
            <person name="Yorke J.A."/>
            <person name="Yoshida K."/>
            <person name="Zdobnov E."/>
            <person name="Zhang P."/>
            <person name="Zhang Y."/>
            <person name="Zimin A.V."/>
            <person name="Baldwin J."/>
            <person name="Abdouelleil A."/>
            <person name="Abdulkadir J."/>
            <person name="Abebe A."/>
            <person name="Abera B."/>
            <person name="Abreu J."/>
            <person name="Acer S.C."/>
            <person name="Aftuck L."/>
            <person name="Alexander A."/>
            <person name="An P."/>
            <person name="Anderson E."/>
            <person name="Anderson S."/>
            <person name="Arachi H."/>
            <person name="Azer M."/>
            <person name="Bachantsang P."/>
            <person name="Barry A."/>
            <person name="Bayul T."/>
            <person name="Berlin A."/>
            <person name="Bessette D."/>
            <person name="Bloom T."/>
            <person name="Blye J."/>
            <person name="Boguslavskiy L."/>
            <person name="Bonnet C."/>
            <person name="Boukhgalter B."/>
            <person name="Bourzgui I."/>
            <person name="Brown A."/>
            <person name="Cahill P."/>
            <person name="Channer S."/>
            <person name="Cheshatsang Y."/>
            <person name="Chuda L."/>
            <person name="Citroen M."/>
            <person name="Collymore A."/>
            <person name="Cooke P."/>
            <person name="Costello M."/>
            <person name="D'Aco K."/>
            <person name="Daza R."/>
            <person name="De Haan G."/>
            <person name="DeGray S."/>
            <person name="DeMaso C."/>
            <person name="Dhargay N."/>
            <person name="Dooley K."/>
            <person name="Dooley E."/>
            <person name="Doricent M."/>
            <person name="Dorje P."/>
            <person name="Dorjee K."/>
            <person name="Dupes A."/>
            <person name="Elong R."/>
            <person name="Falk J."/>
            <person name="Farina A."/>
            <person name="Faro S."/>
            <person name="Ferguson D."/>
            <person name="Fisher S."/>
            <person name="Foley C.D."/>
            <person name="Franke A."/>
            <person name="Friedrich D."/>
            <person name="Gadbois L."/>
            <person name="Gearin G."/>
            <person name="Gearin C.R."/>
            <person name="Giannoukos G."/>
            <person name="Goode T."/>
            <person name="Graham J."/>
            <person name="Grandbois E."/>
            <person name="Grewal S."/>
            <person name="Gyaltsen K."/>
            <person name="Hafez N."/>
            <person name="Hagos B."/>
            <person name="Hall J."/>
            <person name="Henson C."/>
            <person name="Hollinger A."/>
            <person name="Honan T."/>
            <person name="Huard M.D."/>
            <person name="Hughes L."/>
            <person name="Hurhula B."/>
            <person name="Husby M.E."/>
            <person name="Kamat A."/>
            <person name="Kanga B."/>
            <person name="Kashin S."/>
            <person name="Khazanovich D."/>
            <person name="Kisner P."/>
            <person name="Lance K."/>
            <person name="Lara M."/>
            <person name="Lee W."/>
            <person name="Lennon N."/>
            <person name="Letendre F."/>
            <person name="LeVine R."/>
            <person name="Lipovsky A."/>
            <person name="Liu X."/>
            <person name="Liu J."/>
            <person name="Liu S."/>
            <person name="Lokyitsang T."/>
            <person name="Lokyitsang Y."/>
            <person name="Lubonja R."/>
            <person name="Lui A."/>
            <person name="MacDonald P."/>
            <person name="Magnisalis V."/>
            <person name="Maru K."/>
            <person name="Matthews C."/>
            <person name="McCusker W."/>
            <person name="McDonough S."/>
            <person name="Mehta T."/>
            <person name="Meldrim J."/>
            <person name="Meneus L."/>
            <person name="Mihai O."/>
            <person name="Mihalev A."/>
            <person name="Mihova T."/>
            <person name="Mittelman R."/>
            <person name="Mlenga V."/>
            <person name="Montmayeur A."/>
            <person name="Mulrain L."/>
            <person name="Navidi A."/>
            <person name="Naylor J."/>
            <person name="Negash T."/>
            <person name="Nguyen T."/>
            <person name="Nguyen N."/>
            <person name="Nicol R."/>
            <person name="Norbu C."/>
            <person name="Norbu N."/>
            <person name="Novod N."/>
            <person name="O'Neill B."/>
            <person name="Osman S."/>
            <person name="Markiewicz E."/>
            <person name="Oyono O.L."/>
            <person name="Patti C."/>
            <person name="Phunkhang P."/>
            <person name="Pierre F."/>
            <person name="Priest M."/>
            <person name="Raghuraman S."/>
            <person name="Rege F."/>
            <person name="Reyes R."/>
            <person name="Rise C."/>
            <person name="Rogov P."/>
            <person name="Ross K."/>
            <person name="Ryan E."/>
            <person name="Settipalli S."/>
            <person name="Shea T."/>
            <person name="Sherpa N."/>
            <person name="Shi L."/>
            <person name="Shih D."/>
            <person name="Sparrow T."/>
            <person name="Spaulding J."/>
            <person name="Stalker J."/>
            <person name="Stange-Thomann N."/>
            <person name="Stavropoulos S."/>
            <person name="Stone C."/>
            <person name="Strader C."/>
            <person name="Tesfaye S."/>
            <person name="Thomson T."/>
            <person name="Thoulutsang Y."/>
            <person name="Thoulutsang D."/>
            <person name="Topham K."/>
            <person name="Topping I."/>
            <person name="Tsamla T."/>
            <person name="Vassiliev H."/>
            <person name="Vo A."/>
            <person name="Wangchuk T."/>
            <person name="Wangdi T."/>
            <person name="Weiand M."/>
            <person name="Wilkinson J."/>
            <person name="Wilson A."/>
            <person name="Yadav S."/>
            <person name="Young G."/>
            <person name="Yu Q."/>
            <person name="Zembek L."/>
            <person name="Zhong D."/>
            <person name="Zimmer A."/>
            <person name="Zwirko Z."/>
            <person name="Jaffe D.B."/>
            <person name="Alvarez P."/>
            <person name="Brockman W."/>
            <person name="Butler J."/>
            <person name="Chin C."/>
            <person name="Gnerre S."/>
            <person name="Grabherr M."/>
            <person name="Kleber M."/>
            <person name="Mauceli E."/>
            <person name="MacCallum I."/>
        </authorList>
    </citation>
    <scope>NUCLEOTIDE SEQUENCE [LARGE SCALE GENOMIC DNA]</scope>
    <source>
        <strain evidence="3">MSH-3 / Tucson 14011-0111.49</strain>
    </source>
</reference>
<dbReference type="InterPro" id="IPR031991">
    <property type="entry name" value="Rev1_C"/>
</dbReference>
<dbReference type="GO" id="GO:0043150">
    <property type="term" value="P:DNA synthesis involved in double-strand break repair via homologous recombination"/>
    <property type="evidence" value="ECO:0007669"/>
    <property type="project" value="EnsemblMetazoa"/>
</dbReference>
<dbReference type="OrthoDB" id="427711at2759"/>
<dbReference type="InterPro" id="IPR038401">
    <property type="entry name" value="Rev1_C_sf"/>
</dbReference>
<proteinExistence type="predicted"/>
<sequence>MPCPPSSVPRIENNCSTFPVPKDADGPLELLRAVKPTTAALMLNGLQNHLLGSNYKSMLADWVSNEQYPNPTDILMINSKLSELAQSKQMGRIYDIMKHLCRYALTPSVGCFRPYNLSFFIYRLIKKKRDNVCEWHMAYKVIEESVQHQLMAIESYMLKLPDTISCVICHKPMHEGP</sequence>
<dbReference type="eggNOG" id="KOG2093">
    <property type="taxonomic scope" value="Eukaryota"/>
</dbReference>
<accession>B4H4B6</accession>